<gene>
    <name evidence="1" type="ORF">V1478_004434</name>
</gene>
<protein>
    <submittedName>
        <fullName evidence="1">Uncharacterized protein</fullName>
    </submittedName>
</protein>
<proteinExistence type="predicted"/>
<dbReference type="AlphaFoldDB" id="A0ABD2BG64"/>
<reference evidence="1 2" key="1">
    <citation type="journal article" date="2024" name="Ann. Entomol. Soc. Am.">
        <title>Genomic analyses of the southern and eastern yellowjacket wasps (Hymenoptera: Vespidae) reveal evolutionary signatures of social life.</title>
        <authorList>
            <person name="Catto M.A."/>
            <person name="Caine P.B."/>
            <person name="Orr S.E."/>
            <person name="Hunt B.G."/>
            <person name="Goodisman M.A.D."/>
        </authorList>
    </citation>
    <scope>NUCLEOTIDE SEQUENCE [LARGE SCALE GENOMIC DNA]</scope>
    <source>
        <strain evidence="1">233</strain>
        <tissue evidence="1">Head and thorax</tissue>
    </source>
</reference>
<name>A0ABD2BG64_VESSQ</name>
<dbReference type="EMBL" id="JAUDFV010000102">
    <property type="protein sequence ID" value="KAL2731746.1"/>
    <property type="molecule type" value="Genomic_DNA"/>
</dbReference>
<keyword evidence="2" id="KW-1185">Reference proteome</keyword>
<dbReference type="Proteomes" id="UP001607302">
    <property type="component" value="Unassembled WGS sequence"/>
</dbReference>
<accession>A0ABD2BG64</accession>
<comment type="caution">
    <text evidence="1">The sequence shown here is derived from an EMBL/GenBank/DDBJ whole genome shotgun (WGS) entry which is preliminary data.</text>
</comment>
<organism evidence="1 2">
    <name type="scientific">Vespula squamosa</name>
    <name type="common">Southern yellow jacket</name>
    <name type="synonym">Wasp</name>
    <dbReference type="NCBI Taxonomy" id="30214"/>
    <lineage>
        <taxon>Eukaryota</taxon>
        <taxon>Metazoa</taxon>
        <taxon>Ecdysozoa</taxon>
        <taxon>Arthropoda</taxon>
        <taxon>Hexapoda</taxon>
        <taxon>Insecta</taxon>
        <taxon>Pterygota</taxon>
        <taxon>Neoptera</taxon>
        <taxon>Endopterygota</taxon>
        <taxon>Hymenoptera</taxon>
        <taxon>Apocrita</taxon>
        <taxon>Aculeata</taxon>
        <taxon>Vespoidea</taxon>
        <taxon>Vespidae</taxon>
        <taxon>Vespinae</taxon>
        <taxon>Vespula</taxon>
    </lineage>
</organism>
<evidence type="ECO:0000313" key="2">
    <source>
        <dbReference type="Proteomes" id="UP001607302"/>
    </source>
</evidence>
<sequence length="78" mass="9253">MNERLLDDIIPQYVYNSNRFSGLSPLIIHSHSCFIIDYLEYSQIVMYIQNQSLRILITNKCNTFTNIHIPETYPEIDK</sequence>
<evidence type="ECO:0000313" key="1">
    <source>
        <dbReference type="EMBL" id="KAL2731746.1"/>
    </source>
</evidence>